<name>A0A5P6NE16_9SPHN</name>
<evidence type="ECO:0000256" key="1">
    <source>
        <dbReference type="SAM" id="MobiDB-lite"/>
    </source>
</evidence>
<evidence type="ECO:0000313" key="2">
    <source>
        <dbReference type="EMBL" id="QFI64271.1"/>
    </source>
</evidence>
<dbReference type="AlphaFoldDB" id="A0A5P6NE16"/>
<evidence type="ECO:0000313" key="3">
    <source>
        <dbReference type="Proteomes" id="UP000325385"/>
    </source>
</evidence>
<feature type="compositionally biased region" description="Low complexity" evidence="1">
    <location>
        <begin position="49"/>
        <end position="71"/>
    </location>
</feature>
<gene>
    <name evidence="2" type="ORF">D0Y83_14130</name>
</gene>
<accession>A0A5P6NE16</accession>
<evidence type="ECO:0008006" key="4">
    <source>
        <dbReference type="Google" id="ProtNLM"/>
    </source>
</evidence>
<protein>
    <recommendedName>
        <fullName evidence="4">LPXTG cell wall anchor domain-containing protein</fullName>
    </recommendedName>
</protein>
<sequence>MTALLPAAAVAQSVNDFSLEPAPRPSATPQAQGPADTRSGIEIRPRAVNTPAPTPSTANTPTPTPTPTADSPRTEPRPVQPEPRAVPLPTVTPRAIETAPVSPPVPSATPSQAQPGDTSVPSVAQPDPAVPASDAAGPGSDESADAPVRWPWLAGAAALLALSGAGLLLWRRRRSVVVPVIERPVVAGAGPAEALPLSDAVQIRVENEKLIRSAAYATLKYSVTLINRTDVALTELAIGLDLVSAHAEAPMEDQVATLQSVLEQRHDVARLSPRQSMTLTGQVQMPLATAHVIRQGRLPLLVPLLRLRIDRAESDAVVKTYVVGQGTPEGGRLQPFRLDEGPRSYAPIAQREIA</sequence>
<proteinExistence type="predicted"/>
<reference evidence="3" key="1">
    <citation type="submission" date="2018-09" db="EMBL/GenBank/DDBJ databases">
        <title>Nocardia yunnanensis sp. nov., an actinomycete isolated from a soil sample.</title>
        <authorList>
            <person name="Zhang J."/>
        </authorList>
    </citation>
    <scope>NUCLEOTIDE SEQUENCE [LARGE SCALE GENOMIC DNA]</scope>
    <source>
        <strain evidence="3">21-3</strain>
    </source>
</reference>
<dbReference type="EMBL" id="CP032228">
    <property type="protein sequence ID" value="QFI64271.1"/>
    <property type="molecule type" value="Genomic_DNA"/>
</dbReference>
<dbReference type="Proteomes" id="UP000325385">
    <property type="component" value="Chromosome"/>
</dbReference>
<organism evidence="2 3">
    <name type="scientific">Qipengyuania flava</name>
    <dbReference type="NCBI Taxonomy" id="192812"/>
    <lineage>
        <taxon>Bacteria</taxon>
        <taxon>Pseudomonadati</taxon>
        <taxon>Pseudomonadota</taxon>
        <taxon>Alphaproteobacteria</taxon>
        <taxon>Sphingomonadales</taxon>
        <taxon>Erythrobacteraceae</taxon>
        <taxon>Qipengyuania</taxon>
    </lineage>
</organism>
<feature type="region of interest" description="Disordered" evidence="1">
    <location>
        <begin position="16"/>
        <end position="145"/>
    </location>
</feature>